<accession>A0ABD3ZWB3</accession>
<protein>
    <recommendedName>
        <fullName evidence="3">DUF3990 domain-containing protein</fullName>
    </recommendedName>
</protein>
<dbReference type="Proteomes" id="UP000031970">
    <property type="component" value="Unassembled WGS sequence"/>
</dbReference>
<organism evidence="1 2">
    <name type="scientific">Bacillus subtilis subsp. subtilis</name>
    <dbReference type="NCBI Taxonomy" id="135461"/>
    <lineage>
        <taxon>Bacteria</taxon>
        <taxon>Bacillati</taxon>
        <taxon>Bacillota</taxon>
        <taxon>Bacilli</taxon>
        <taxon>Bacillales</taxon>
        <taxon>Bacillaceae</taxon>
        <taxon>Bacillus</taxon>
    </lineage>
</organism>
<sequence length="236" mass="27446">MYKNLLMSIYEFLWKNKSIHGTLCLQREKWGNLMTKLISNIFEIPDIIYHGTDISSVPSIEREINLHHNPRRRPDFSTGFYTTANYKQAKDWAEFKGAFSDNSICGSVVSFQVDREKLNTLNSLFFLEVDEHWARFILANRSKKFPNEETLHNRDAKFDLVYGPLADGNKISNLIRNYEKGYYKSIEAFIEDVKCVKYPFPKDHQISFHTEIAKSCLTMRGVDIIDTANDGSRIVN</sequence>
<dbReference type="InterPro" id="IPR025051">
    <property type="entry name" value="DUF3990"/>
</dbReference>
<dbReference type="Pfam" id="PF13151">
    <property type="entry name" value="DUF3990"/>
    <property type="match status" value="1"/>
</dbReference>
<evidence type="ECO:0008006" key="3">
    <source>
        <dbReference type="Google" id="ProtNLM"/>
    </source>
</evidence>
<evidence type="ECO:0000313" key="1">
    <source>
        <dbReference type="EMBL" id="KIL31993.1"/>
    </source>
</evidence>
<evidence type="ECO:0000313" key="2">
    <source>
        <dbReference type="Proteomes" id="UP000031970"/>
    </source>
</evidence>
<name>A0ABD3ZWB3_BACIU</name>
<reference evidence="1 2" key="1">
    <citation type="submission" date="2014-11" db="EMBL/GenBank/DDBJ databases">
        <title>Draft Genome Sequences of Nine Bacillus subtilis Strains that Form Spores with High Heat-Resistance.</title>
        <authorList>
            <person name="Krawcyk A.O."/>
            <person name="Berendsen E.M."/>
            <person name="de Jong A."/>
            <person name="Holsappel S."/>
            <person name="Eijlander R.T."/>
            <person name="Wells-Bennik M."/>
            <person name="Kuipers O.P."/>
        </authorList>
    </citation>
    <scope>NUCLEOTIDE SEQUENCE [LARGE SCALE GENOMIC DNA]</scope>
    <source>
        <strain evidence="1 2">B4067</strain>
    </source>
</reference>
<proteinExistence type="predicted"/>
<comment type="caution">
    <text evidence="1">The sequence shown here is derived from an EMBL/GenBank/DDBJ whole genome shotgun (WGS) entry which is preliminary data.</text>
</comment>
<gene>
    <name evidence="1" type="ORF">B4067_2266</name>
</gene>
<dbReference type="EMBL" id="JSXS01000040">
    <property type="protein sequence ID" value="KIL31993.1"/>
    <property type="molecule type" value="Genomic_DNA"/>
</dbReference>
<dbReference type="AlphaFoldDB" id="A0ABD3ZWB3"/>